<name>A0ABN8JGU8_9HYPH</name>
<accession>A0ABN8JGU8</accession>
<dbReference type="Proteomes" id="UP001152604">
    <property type="component" value="Unassembled WGS sequence"/>
</dbReference>
<comment type="caution">
    <text evidence="1">The sequence shown here is derived from an EMBL/GenBank/DDBJ whole genome shotgun (WGS) entry which is preliminary data.</text>
</comment>
<evidence type="ECO:0000313" key="2">
    <source>
        <dbReference type="Proteomes" id="UP001152604"/>
    </source>
</evidence>
<sequence length="64" mass="7181">MPVLAGQNFLFYVDAIDEEARKAEPELVGQTQGMISIYDTQMLSPDPQLLNESLAEVRALTKKR</sequence>
<dbReference type="EMBL" id="CAKXZS010000008">
    <property type="protein sequence ID" value="CAH2396372.1"/>
    <property type="molecule type" value="Genomic_DNA"/>
</dbReference>
<protein>
    <submittedName>
        <fullName evidence="1">Uncharacterized protein</fullName>
    </submittedName>
</protein>
<keyword evidence="2" id="KW-1185">Reference proteome</keyword>
<evidence type="ECO:0000313" key="1">
    <source>
        <dbReference type="EMBL" id="CAH2396372.1"/>
    </source>
</evidence>
<reference evidence="1" key="1">
    <citation type="submission" date="2022-03" db="EMBL/GenBank/DDBJ databases">
        <authorList>
            <person name="Brunel B."/>
        </authorList>
    </citation>
    <scope>NUCLEOTIDE SEQUENCE</scope>
    <source>
        <strain evidence="1">STM4922sample</strain>
    </source>
</reference>
<proteinExistence type="predicted"/>
<gene>
    <name evidence="1" type="ORF">MES4922_160187</name>
</gene>
<organism evidence="1 2">
    <name type="scientific">Mesorhizobium ventifaucium</name>
    <dbReference type="NCBI Taxonomy" id="666020"/>
    <lineage>
        <taxon>Bacteria</taxon>
        <taxon>Pseudomonadati</taxon>
        <taxon>Pseudomonadota</taxon>
        <taxon>Alphaproteobacteria</taxon>
        <taxon>Hyphomicrobiales</taxon>
        <taxon>Phyllobacteriaceae</taxon>
        <taxon>Mesorhizobium</taxon>
    </lineage>
</organism>